<accession>A0ABR5DLN6</accession>
<keyword evidence="1" id="KW-0732">Signal</keyword>
<comment type="caution">
    <text evidence="3">The sequence shown here is derived from an EMBL/GenBank/DDBJ whole genome shotgun (WGS) entry which is preliminary data.</text>
</comment>
<evidence type="ECO:0000256" key="1">
    <source>
        <dbReference type="ARBA" id="ARBA00022729"/>
    </source>
</evidence>
<reference evidence="3 4" key="1">
    <citation type="submission" date="2014-10" db="EMBL/GenBank/DDBJ databases">
        <title>Genome sequencing of Vitellibacter vladivostokensis KMM 3516.</title>
        <authorList>
            <person name="Thevarajoo S."/>
            <person name="Selvaratnam C."/>
            <person name="Goh K.M."/>
            <person name="Chong C.S."/>
        </authorList>
    </citation>
    <scope>NUCLEOTIDE SEQUENCE [LARGE SCALE GENOMIC DNA]</scope>
    <source>
        <strain evidence="3 4">KMM 3516</strain>
    </source>
</reference>
<proteinExistence type="predicted"/>
<protein>
    <recommendedName>
        <fullName evidence="2">Secretion system C-terminal sorting domain-containing protein</fullName>
    </recommendedName>
</protein>
<feature type="domain" description="Secretion system C-terminal sorting" evidence="2">
    <location>
        <begin position="153"/>
        <end position="217"/>
    </location>
</feature>
<gene>
    <name evidence="3" type="ORF">MB09_00450</name>
</gene>
<sequence length="225" mass="25847">MFSISVSSFAQDQRLFDNTWYLQKINIDGIDYLAPQNNEIDSIELNIYQDFFETIVCVGFSGHQLTISNTEINVFKFIIVPSDPCTLPENNIFENRYYNGFFEWQSSNRTFEYTIESQSNALSLILTNDLGNQAFYGNQALSNPNFLASQFSIYPNPAKDKLYLNATNPTKNLKVKIFNLEGRLLTNLNLENQTSMDVSNLDSGIYFLNIEDENGHTEVIKFLME</sequence>
<keyword evidence="4" id="KW-1185">Reference proteome</keyword>
<evidence type="ECO:0000259" key="2">
    <source>
        <dbReference type="Pfam" id="PF18962"/>
    </source>
</evidence>
<organism evidence="3 4">
    <name type="scientific">Aequorivita vladivostokensis</name>
    <dbReference type="NCBI Taxonomy" id="171194"/>
    <lineage>
        <taxon>Bacteria</taxon>
        <taxon>Pseudomonadati</taxon>
        <taxon>Bacteroidota</taxon>
        <taxon>Flavobacteriia</taxon>
        <taxon>Flavobacteriales</taxon>
        <taxon>Flavobacteriaceae</taxon>
        <taxon>Aequorivita</taxon>
    </lineage>
</organism>
<dbReference type="Pfam" id="PF18962">
    <property type="entry name" value="Por_Secre_tail"/>
    <property type="match status" value="1"/>
</dbReference>
<dbReference type="NCBIfam" id="TIGR04183">
    <property type="entry name" value="Por_Secre_tail"/>
    <property type="match status" value="1"/>
</dbReference>
<evidence type="ECO:0000313" key="3">
    <source>
        <dbReference type="EMBL" id="KJJ39689.1"/>
    </source>
</evidence>
<dbReference type="EMBL" id="JSVU01000001">
    <property type="protein sequence ID" value="KJJ39689.1"/>
    <property type="molecule type" value="Genomic_DNA"/>
</dbReference>
<dbReference type="Proteomes" id="UP000033497">
    <property type="component" value="Unassembled WGS sequence"/>
</dbReference>
<evidence type="ECO:0000313" key="4">
    <source>
        <dbReference type="Proteomes" id="UP000033497"/>
    </source>
</evidence>
<dbReference type="InterPro" id="IPR026444">
    <property type="entry name" value="Secre_tail"/>
</dbReference>
<name>A0ABR5DLN6_9FLAO</name>